<feature type="transmembrane region" description="Helical" evidence="1">
    <location>
        <begin position="66"/>
        <end position="86"/>
    </location>
</feature>
<feature type="transmembrane region" description="Helical" evidence="1">
    <location>
        <begin position="39"/>
        <end position="60"/>
    </location>
</feature>
<comment type="caution">
    <text evidence="2">The sequence shown here is derived from an EMBL/GenBank/DDBJ whole genome shotgun (WGS) entry which is preliminary data.</text>
</comment>
<dbReference type="Proteomes" id="UP001204798">
    <property type="component" value="Unassembled WGS sequence"/>
</dbReference>
<evidence type="ECO:0008006" key="4">
    <source>
        <dbReference type="Google" id="ProtNLM"/>
    </source>
</evidence>
<keyword evidence="1" id="KW-1133">Transmembrane helix</keyword>
<organism evidence="2 3">
    <name type="scientific">Candidatus Fervidibacter sacchari</name>
    <dbReference type="NCBI Taxonomy" id="1448929"/>
    <lineage>
        <taxon>Bacteria</taxon>
        <taxon>Candidatus Fervidibacterota</taxon>
        <taxon>Candidatus Fervidibacter</taxon>
    </lineage>
</organism>
<accession>A0ABT2EJS4</accession>
<keyword evidence="3" id="KW-1185">Reference proteome</keyword>
<keyword evidence="1" id="KW-0472">Membrane</keyword>
<evidence type="ECO:0000256" key="1">
    <source>
        <dbReference type="SAM" id="Phobius"/>
    </source>
</evidence>
<feature type="transmembrane region" description="Helical" evidence="1">
    <location>
        <begin position="93"/>
        <end position="113"/>
    </location>
</feature>
<reference evidence="2 3" key="1">
    <citation type="submission" date="2022-08" db="EMBL/GenBank/DDBJ databases">
        <title>Bacterial and archaeal communities from various locations to study Microbial Dark Matter (Phase II).</title>
        <authorList>
            <person name="Stepanauskas R."/>
        </authorList>
    </citation>
    <scope>NUCLEOTIDE SEQUENCE [LARGE SCALE GENOMIC DNA]</scope>
    <source>
        <strain evidence="2 3">PD1</strain>
    </source>
</reference>
<feature type="transmembrane region" description="Helical" evidence="1">
    <location>
        <begin position="6"/>
        <end position="27"/>
    </location>
</feature>
<dbReference type="RefSeq" id="WP_259092081.1">
    <property type="nucleotide sequence ID" value="NZ_CP130454.1"/>
</dbReference>
<evidence type="ECO:0000313" key="2">
    <source>
        <dbReference type="EMBL" id="MCS3917711.1"/>
    </source>
</evidence>
<name>A0ABT2EJS4_9BACT</name>
<protein>
    <recommendedName>
        <fullName evidence="4">ECF transporter S component</fullName>
    </recommendedName>
</protein>
<gene>
    <name evidence="2" type="ORF">M2350_000108</name>
</gene>
<sequence>MQWDKVKVTVAVLFVGGILAGTIIAAMRSLLPRWTVLAILPYSPPMLILEGLAVVHIAFWLRPLTFGHWALNGLVLGLFAQSAAFIPYDIHSLLPYHWSALITVPAALIGMAIGER</sequence>
<dbReference type="EMBL" id="JANUCP010000001">
    <property type="protein sequence ID" value="MCS3917711.1"/>
    <property type="molecule type" value="Genomic_DNA"/>
</dbReference>
<evidence type="ECO:0000313" key="3">
    <source>
        <dbReference type="Proteomes" id="UP001204798"/>
    </source>
</evidence>
<proteinExistence type="predicted"/>
<keyword evidence="1" id="KW-0812">Transmembrane</keyword>